<gene>
    <name evidence="4" type="ORF">CSUIS_1115</name>
</gene>
<dbReference type="InterPro" id="IPR000653">
    <property type="entry name" value="DegT/StrS_aminotransferase"/>
</dbReference>
<keyword evidence="4" id="KW-0032">Aminotransferase</keyword>
<accession>A0A1X9SXD9</accession>
<dbReference type="InterPro" id="IPR015422">
    <property type="entry name" value="PyrdxlP-dep_Trfase_small"/>
</dbReference>
<dbReference type="CDD" id="cd00616">
    <property type="entry name" value="AHBA_syn"/>
    <property type="match status" value="1"/>
</dbReference>
<dbReference type="GO" id="GO:0008483">
    <property type="term" value="F:transaminase activity"/>
    <property type="evidence" value="ECO:0007669"/>
    <property type="project" value="UniProtKB-KW"/>
</dbReference>
<dbReference type="GO" id="GO:0000271">
    <property type="term" value="P:polysaccharide biosynthetic process"/>
    <property type="evidence" value="ECO:0007669"/>
    <property type="project" value="TreeGrafter"/>
</dbReference>
<evidence type="ECO:0000256" key="2">
    <source>
        <dbReference type="PIRSR" id="PIRSR000390-2"/>
    </source>
</evidence>
<feature type="active site" description="Proton acceptor" evidence="1">
    <location>
        <position position="218"/>
    </location>
</feature>
<dbReference type="Gene3D" id="3.90.1150.10">
    <property type="entry name" value="Aspartate Aminotransferase, domain 1"/>
    <property type="match status" value="1"/>
</dbReference>
<evidence type="ECO:0000313" key="4">
    <source>
        <dbReference type="EMBL" id="ARR00920.1"/>
    </source>
</evidence>
<organism evidence="4 5">
    <name type="scientific">Campylobacter porcelli</name>
    <dbReference type="NCBI Taxonomy" id="1660073"/>
    <lineage>
        <taxon>Bacteria</taxon>
        <taxon>Pseudomonadati</taxon>
        <taxon>Campylobacterota</taxon>
        <taxon>Epsilonproteobacteria</taxon>
        <taxon>Campylobacterales</taxon>
        <taxon>Campylobacteraceae</taxon>
        <taxon>Campylobacter</taxon>
    </lineage>
</organism>
<dbReference type="STRING" id="1660073.CSUIS_1115"/>
<protein>
    <submittedName>
        <fullName evidence="4">Aminotransferase, DegT/DnrJ/EryC1/StrS family</fullName>
    </submittedName>
</protein>
<evidence type="ECO:0000256" key="3">
    <source>
        <dbReference type="RuleBase" id="RU004508"/>
    </source>
</evidence>
<name>A0A1X9SXD9_9BACT</name>
<evidence type="ECO:0000313" key="5">
    <source>
        <dbReference type="Proteomes" id="UP000194260"/>
    </source>
</evidence>
<dbReference type="Proteomes" id="UP000194260">
    <property type="component" value="Chromosome"/>
</dbReference>
<evidence type="ECO:0000256" key="1">
    <source>
        <dbReference type="PIRSR" id="PIRSR000390-1"/>
    </source>
</evidence>
<comment type="similarity">
    <text evidence="3">Belongs to the DegT/DnrJ/EryC1 family.</text>
</comment>
<keyword evidence="4" id="KW-0808">Transferase</keyword>
<dbReference type="AlphaFoldDB" id="A0A1X9SXD9"/>
<dbReference type="PIRSF" id="PIRSF000390">
    <property type="entry name" value="PLP_StrS"/>
    <property type="match status" value="1"/>
</dbReference>
<reference evidence="5" key="1">
    <citation type="journal article" date="2017" name="Genome Biol. Evol.">
        <title>Comparative Genomic Analysis Identifies a Campylobacter Clade Deficient in Selenium Metabolism.</title>
        <authorList>
            <person name="Miller W.G."/>
            <person name="Yee E."/>
            <person name="Lopes B.S."/>
            <person name="Chapman M.H."/>
            <person name="Huynh S."/>
            <person name="Bono J.L."/>
            <person name="Parker C.T."/>
            <person name="Strachan N.J.C."/>
            <person name="Forbes K.J."/>
        </authorList>
    </citation>
    <scope>NUCLEOTIDE SEQUENCE [LARGE SCALE GENOMIC DNA]</scope>
    <source>
        <strain evidence="5">RM6137</strain>
    </source>
</reference>
<dbReference type="RefSeq" id="WP_086297731.1">
    <property type="nucleotide sequence ID" value="NZ_CP018789.1"/>
</dbReference>
<proteinExistence type="inferred from homology"/>
<feature type="modified residue" description="N6-(pyridoxal phosphate)lysine" evidence="2">
    <location>
        <position position="218"/>
    </location>
</feature>
<dbReference type="SUPFAM" id="SSF53383">
    <property type="entry name" value="PLP-dependent transferases"/>
    <property type="match status" value="1"/>
</dbReference>
<dbReference type="NCBIfam" id="TIGR04181">
    <property type="entry name" value="NHT_00031"/>
    <property type="match status" value="1"/>
</dbReference>
<dbReference type="GO" id="GO:0030170">
    <property type="term" value="F:pyridoxal phosphate binding"/>
    <property type="evidence" value="ECO:0007669"/>
    <property type="project" value="TreeGrafter"/>
</dbReference>
<dbReference type="PANTHER" id="PTHR30244:SF30">
    <property type="entry name" value="BLR5990 PROTEIN"/>
    <property type="match status" value="1"/>
</dbReference>
<dbReference type="EMBL" id="CP018789">
    <property type="protein sequence ID" value="ARR00920.1"/>
    <property type="molecule type" value="Genomic_DNA"/>
</dbReference>
<dbReference type="InterPro" id="IPR026385">
    <property type="entry name" value="LegC-like"/>
</dbReference>
<dbReference type="Pfam" id="PF01041">
    <property type="entry name" value="DegT_DnrJ_EryC1"/>
    <property type="match status" value="1"/>
</dbReference>
<dbReference type="InterPro" id="IPR015421">
    <property type="entry name" value="PyrdxlP-dep_Trfase_major"/>
</dbReference>
<dbReference type="InterPro" id="IPR015424">
    <property type="entry name" value="PyrdxlP-dep_Trfase"/>
</dbReference>
<dbReference type="KEGG" id="camy:CSUIS_1115"/>
<sequence length="386" mass="42963">MERCKIYEKIIKFIKDEYKAQSVALHEPKFIGNEMRYLKQCIDSGFVSSVGQFVTDIEMDMARITGAKYAVAMSSGTAALHIALICAGVRAGDEVITQPLSFVATANAISYTGASAVFVDVDMDTMGMSPSSLSKFLDKNCGKKDGKCYNKISNKFISACVPMHTFGMMCKIDEIAQICDIWGINLVEDSAESLGSLYKGTHSGRFGLAGVFSFNGNKIATSGGGGVLISDDENVAKMAKHLSTTAKVPHPYEYNHDYIAYNYRMPNLNAGLLKAQLENLDIYLKDKRELAQKYAKFFDNLGIKFINEPKDCLSNYWLMGIILDDKNSRDELLKYANEKSVMMRPAWRLISELDMYKNCIKDENKNAKYLADRIVNIPSGVRLNLA</sequence>
<keyword evidence="2 3" id="KW-0663">Pyridoxal phosphate</keyword>
<dbReference type="PANTHER" id="PTHR30244">
    <property type="entry name" value="TRANSAMINASE"/>
    <property type="match status" value="1"/>
</dbReference>
<dbReference type="Gene3D" id="3.40.640.10">
    <property type="entry name" value="Type I PLP-dependent aspartate aminotransferase-like (Major domain)"/>
    <property type="match status" value="1"/>
</dbReference>